<proteinExistence type="inferred from homology"/>
<evidence type="ECO:0000256" key="2">
    <source>
        <dbReference type="ARBA" id="ARBA00022801"/>
    </source>
</evidence>
<keyword evidence="3 4" id="KW-0904">Protein phosphatase</keyword>
<protein>
    <recommendedName>
        <fullName evidence="5">PPM-type phosphatase domain-containing protein</fullName>
    </recommendedName>
</protein>
<evidence type="ECO:0000259" key="5">
    <source>
        <dbReference type="PROSITE" id="PS51746"/>
    </source>
</evidence>
<comment type="similarity">
    <text evidence="4">Belongs to the PP2C family.</text>
</comment>
<evidence type="ECO:0000256" key="4">
    <source>
        <dbReference type="RuleBase" id="RU003465"/>
    </source>
</evidence>
<evidence type="ECO:0000256" key="1">
    <source>
        <dbReference type="ARBA" id="ARBA00022723"/>
    </source>
</evidence>
<dbReference type="SMART" id="SM00332">
    <property type="entry name" value="PP2Cc"/>
    <property type="match status" value="1"/>
</dbReference>
<keyword evidence="2 4" id="KW-0378">Hydrolase</keyword>
<feature type="domain" description="PPM-type phosphatase" evidence="5">
    <location>
        <begin position="90"/>
        <end position="502"/>
    </location>
</feature>
<evidence type="ECO:0000313" key="6">
    <source>
        <dbReference type="EMBL" id="KAK3803297.1"/>
    </source>
</evidence>
<reference evidence="6" key="1">
    <citation type="journal article" date="2023" name="G3 (Bethesda)">
        <title>A reference genome for the long-term kleptoplast-retaining sea slug Elysia crispata morphotype clarki.</title>
        <authorList>
            <person name="Eastman K.E."/>
            <person name="Pendleton A.L."/>
            <person name="Shaikh M.A."/>
            <person name="Suttiyut T."/>
            <person name="Ogas R."/>
            <person name="Tomko P."/>
            <person name="Gavelis G."/>
            <person name="Widhalm J.R."/>
            <person name="Wisecaver J.H."/>
        </authorList>
    </citation>
    <scope>NUCLEOTIDE SEQUENCE</scope>
    <source>
        <strain evidence="6">ECLA1</strain>
    </source>
</reference>
<dbReference type="SUPFAM" id="SSF81606">
    <property type="entry name" value="PP2C-like"/>
    <property type="match status" value="1"/>
</dbReference>
<dbReference type="InterPro" id="IPR015655">
    <property type="entry name" value="PP2C"/>
</dbReference>
<dbReference type="PANTHER" id="PTHR13832">
    <property type="entry name" value="PROTEIN PHOSPHATASE 2C"/>
    <property type="match status" value="1"/>
</dbReference>
<name>A0AAE1EDW9_9GAST</name>
<dbReference type="PROSITE" id="PS01032">
    <property type="entry name" value="PPM_1"/>
    <property type="match status" value="1"/>
</dbReference>
<dbReference type="InterPro" id="IPR000222">
    <property type="entry name" value="PP2C_BS"/>
</dbReference>
<organism evidence="6 7">
    <name type="scientific">Elysia crispata</name>
    <name type="common">lettuce slug</name>
    <dbReference type="NCBI Taxonomy" id="231223"/>
    <lineage>
        <taxon>Eukaryota</taxon>
        <taxon>Metazoa</taxon>
        <taxon>Spiralia</taxon>
        <taxon>Lophotrochozoa</taxon>
        <taxon>Mollusca</taxon>
        <taxon>Gastropoda</taxon>
        <taxon>Heterobranchia</taxon>
        <taxon>Euthyneura</taxon>
        <taxon>Panpulmonata</taxon>
        <taxon>Sacoglossa</taxon>
        <taxon>Placobranchoidea</taxon>
        <taxon>Plakobranchidae</taxon>
        <taxon>Elysia</taxon>
    </lineage>
</organism>
<dbReference type="InterPro" id="IPR001932">
    <property type="entry name" value="PPM-type_phosphatase-like_dom"/>
</dbReference>
<dbReference type="GO" id="GO:0046872">
    <property type="term" value="F:metal ion binding"/>
    <property type="evidence" value="ECO:0007669"/>
    <property type="project" value="UniProtKB-KW"/>
</dbReference>
<dbReference type="GO" id="GO:0004741">
    <property type="term" value="F:[pyruvate dehydrogenase (acetyl-transferring)]-phosphatase activity"/>
    <property type="evidence" value="ECO:0007669"/>
    <property type="project" value="TreeGrafter"/>
</dbReference>
<dbReference type="CDD" id="cd00143">
    <property type="entry name" value="PP2Cc"/>
    <property type="match status" value="1"/>
</dbReference>
<dbReference type="InterPro" id="IPR036457">
    <property type="entry name" value="PPM-type-like_dom_sf"/>
</dbReference>
<dbReference type="GO" id="GO:0005739">
    <property type="term" value="C:mitochondrion"/>
    <property type="evidence" value="ECO:0007669"/>
    <property type="project" value="TreeGrafter"/>
</dbReference>
<gene>
    <name evidence="6" type="ORF">RRG08_021495</name>
</gene>
<dbReference type="PANTHER" id="PTHR13832:SF792">
    <property type="entry name" value="GM14286P"/>
    <property type="match status" value="1"/>
</dbReference>
<evidence type="ECO:0000256" key="3">
    <source>
        <dbReference type="ARBA" id="ARBA00022912"/>
    </source>
</evidence>
<dbReference type="EMBL" id="JAWDGP010000167">
    <property type="protein sequence ID" value="KAK3803297.1"/>
    <property type="molecule type" value="Genomic_DNA"/>
</dbReference>
<dbReference type="Gene3D" id="3.60.40.10">
    <property type="entry name" value="PPM-type phosphatase domain"/>
    <property type="match status" value="1"/>
</dbReference>
<keyword evidence="7" id="KW-1185">Reference proteome</keyword>
<dbReference type="PROSITE" id="PS51746">
    <property type="entry name" value="PPM_2"/>
    <property type="match status" value="1"/>
</dbReference>
<evidence type="ECO:0000313" key="7">
    <source>
        <dbReference type="Proteomes" id="UP001283361"/>
    </source>
</evidence>
<dbReference type="Pfam" id="PF00481">
    <property type="entry name" value="PP2C"/>
    <property type="match status" value="1"/>
</dbReference>
<sequence>MLNTVFRSSICSVPLRGTRFSPNKGLSCSKGATGLLVTENHEQGRNHSYFQLFHKLRLSQGPDPVESPRLTPHMVTAILRMNERTAQLSGGAVKEVQCNQLPANKPIEDRHVEGKLTGSSKYLFGVFDGHAGCACAQTLKDRLFQYMSVSMADLSLLNKLYQGREDVAAQLIEYLPTTTMEDVSPDLASIHWQSLFQFVNDSLDMQGMDTTVEEALTNAFLRLDQDISTEAGFHPGDEGLTEDLVNIAFSGAVGCVAFIDGLDLYVANVGDSQAVVGSHCSDSSTWEATNLSHKHDSQNEKEVKRLIRRHPNESSNILRGGRLFGELMPLRAFGDVRYKWQKRDLIHLSNLASKTSNFLTAYRDMKLPNNYRTPPYLDAEPEVMHYRLSPKDRFIILASDGLWDSDGMTVDKAVSLIGHHTEGQQVLGRYRPAEDSLLGGINSALKKRKEGLAKKAVDDNVATHLLRHALGLEHGYISAQLTLPEKLVRYYRDDITITVIHFDQEYIKNFGVLH</sequence>
<accession>A0AAE1EDW9</accession>
<dbReference type="AlphaFoldDB" id="A0AAE1EDW9"/>
<dbReference type="Proteomes" id="UP001283361">
    <property type="component" value="Unassembled WGS sequence"/>
</dbReference>
<keyword evidence="1" id="KW-0479">Metal-binding</keyword>
<comment type="caution">
    <text evidence="6">The sequence shown here is derived from an EMBL/GenBank/DDBJ whole genome shotgun (WGS) entry which is preliminary data.</text>
</comment>